<sequence>MMWRALLQLAMADTDPEMCRLRKISAIFFGLWIFDLVLSVYFECIVLNVNSFFVLNAWTTLAAAAASCHYGHDSLLTSPPDKGEKCRPMSSSGSGQVEGGGNSLQQDANAPTGFSFGMRRLFVLVSFGSTIFVMFGCLTVIGEGLHCALCASHMPRSLLLILGVYHFILVTVYAREIDAYDCVSGQGVDHHDVQILSAGQASHTARQLRKSLKELPHGSFLVNRTVRAAARAFAPLTCIAVCLATMVSRSPLWEIGGALLLAAHACVVSYRKAKEMAWLLANNAVCQPSVVAACDGAIRNVRLVEGVLQVRSAVFWEVAKGEVMALVRVRLMSSADPSAVTAAVRRALEKVASRVFVETRAPHDDDDDDASSLEGNHSAHHHGHSHSCGHSHHFHDAAGERHGAEEDERRKGGAANSGDRDALFPVWESSCSTSSVYFEPFPQSPSATVVESASRRSRPQPSASAGSHSVSTSLRSCTLVPPPFPKPPS</sequence>
<feature type="transmembrane region" description="Helical" evidence="6">
    <location>
        <begin position="24"/>
        <end position="42"/>
    </location>
</feature>
<dbReference type="Proteomes" id="UP000284403">
    <property type="component" value="Unassembled WGS sequence"/>
</dbReference>
<dbReference type="RefSeq" id="XP_029230622.1">
    <property type="nucleotide sequence ID" value="XM_029369258.1"/>
</dbReference>
<dbReference type="GeneID" id="40315941"/>
<evidence type="ECO:0000256" key="3">
    <source>
        <dbReference type="ARBA" id="ARBA00022833"/>
    </source>
</evidence>
<evidence type="ECO:0000313" key="7">
    <source>
        <dbReference type="EMBL" id="RNF25097.1"/>
    </source>
</evidence>
<feature type="region of interest" description="Disordered" evidence="5">
    <location>
        <begin position="438"/>
        <end position="489"/>
    </location>
</feature>
<comment type="caution">
    <text evidence="7">The sequence shown here is derived from an EMBL/GenBank/DDBJ whole genome shotgun (WGS) entry which is preliminary data.</text>
</comment>
<evidence type="ECO:0000256" key="6">
    <source>
        <dbReference type="SAM" id="Phobius"/>
    </source>
</evidence>
<feature type="compositionally biased region" description="Basic residues" evidence="5">
    <location>
        <begin position="378"/>
        <end position="393"/>
    </location>
</feature>
<feature type="transmembrane region" description="Helical" evidence="6">
    <location>
        <begin position="121"/>
        <end position="142"/>
    </location>
</feature>
<name>A0A3R7NPM6_9TRYP</name>
<feature type="compositionally biased region" description="Low complexity" evidence="5">
    <location>
        <begin position="459"/>
        <end position="473"/>
    </location>
</feature>
<dbReference type="InterPro" id="IPR052005">
    <property type="entry name" value="CDF_SLC30A"/>
</dbReference>
<dbReference type="PANTHER" id="PTHR46531">
    <property type="entry name" value="ZINC TRANSPORTER 6"/>
    <property type="match status" value="1"/>
</dbReference>
<feature type="compositionally biased region" description="Basic and acidic residues" evidence="5">
    <location>
        <begin position="394"/>
        <end position="411"/>
    </location>
</feature>
<evidence type="ECO:0000256" key="1">
    <source>
        <dbReference type="ARBA" id="ARBA00004127"/>
    </source>
</evidence>
<keyword evidence="6" id="KW-0472">Membrane</keyword>
<evidence type="ECO:0000256" key="2">
    <source>
        <dbReference type="ARBA" id="ARBA00022448"/>
    </source>
</evidence>
<dbReference type="GO" id="GO:0005794">
    <property type="term" value="C:Golgi apparatus"/>
    <property type="evidence" value="ECO:0007669"/>
    <property type="project" value="TreeGrafter"/>
</dbReference>
<keyword evidence="4" id="KW-0406">Ion transport</keyword>
<organism evidence="7 8">
    <name type="scientific">Trypanosoma conorhini</name>
    <dbReference type="NCBI Taxonomy" id="83891"/>
    <lineage>
        <taxon>Eukaryota</taxon>
        <taxon>Discoba</taxon>
        <taxon>Euglenozoa</taxon>
        <taxon>Kinetoplastea</taxon>
        <taxon>Metakinetoplastina</taxon>
        <taxon>Trypanosomatida</taxon>
        <taxon>Trypanosomatidae</taxon>
        <taxon>Trypanosoma</taxon>
    </lineage>
</organism>
<keyword evidence="8" id="KW-1185">Reference proteome</keyword>
<dbReference type="PANTHER" id="PTHR46531:SF1">
    <property type="entry name" value="ZINC TRANSPORTER 6"/>
    <property type="match status" value="1"/>
</dbReference>
<proteinExistence type="predicted"/>
<evidence type="ECO:0000256" key="4">
    <source>
        <dbReference type="ARBA" id="ARBA00023065"/>
    </source>
</evidence>
<keyword evidence="3" id="KW-0862">Zinc</keyword>
<feature type="transmembrane region" description="Helical" evidence="6">
    <location>
        <begin position="154"/>
        <end position="174"/>
    </location>
</feature>
<feature type="region of interest" description="Disordered" evidence="5">
    <location>
        <begin position="79"/>
        <end position="103"/>
    </location>
</feature>
<protein>
    <submittedName>
        <fullName evidence="7">Uncharacterized protein</fullName>
    </submittedName>
</protein>
<evidence type="ECO:0000256" key="5">
    <source>
        <dbReference type="SAM" id="MobiDB-lite"/>
    </source>
</evidence>
<keyword evidence="6" id="KW-1133">Transmembrane helix</keyword>
<feature type="compositionally biased region" description="Pro residues" evidence="5">
    <location>
        <begin position="480"/>
        <end position="489"/>
    </location>
</feature>
<gene>
    <name evidence="7" type="ORF">Tco025E_02330</name>
</gene>
<accession>A0A3R7NPM6</accession>
<dbReference type="AlphaFoldDB" id="A0A3R7NPM6"/>
<feature type="region of interest" description="Disordered" evidence="5">
    <location>
        <begin position="359"/>
        <end position="421"/>
    </location>
</feature>
<comment type="subcellular location">
    <subcellularLocation>
        <location evidence="1">Endomembrane system</location>
        <topology evidence="1">Multi-pass membrane protein</topology>
    </subcellularLocation>
</comment>
<keyword evidence="2" id="KW-0813">Transport</keyword>
<dbReference type="GO" id="GO:0006829">
    <property type="term" value="P:zinc ion transport"/>
    <property type="evidence" value="ECO:0007669"/>
    <property type="project" value="TreeGrafter"/>
</dbReference>
<reference evidence="7 8" key="1">
    <citation type="journal article" date="2018" name="BMC Genomics">
        <title>Genomic comparison of Trypanosoma conorhini and Trypanosoma rangeli to Trypanosoma cruzi strains of high and low virulence.</title>
        <authorList>
            <person name="Bradwell K.R."/>
            <person name="Koparde V.N."/>
            <person name="Matveyev A.V."/>
            <person name="Serrano M.G."/>
            <person name="Alves J.M."/>
            <person name="Parikh H."/>
            <person name="Huang B."/>
            <person name="Lee V."/>
            <person name="Espinosa-Alvarez O."/>
            <person name="Ortiz P.A."/>
            <person name="Costa-Martins A.G."/>
            <person name="Teixeira M.M."/>
            <person name="Buck G.A."/>
        </authorList>
    </citation>
    <scope>NUCLEOTIDE SEQUENCE [LARGE SCALE GENOMIC DNA]</scope>
    <source>
        <strain evidence="7 8">025E</strain>
    </source>
</reference>
<keyword evidence="6" id="KW-0812">Transmembrane</keyword>
<dbReference type="OrthoDB" id="266076at2759"/>
<dbReference type="EMBL" id="MKKU01000091">
    <property type="protein sequence ID" value="RNF25097.1"/>
    <property type="molecule type" value="Genomic_DNA"/>
</dbReference>
<evidence type="ECO:0000313" key="8">
    <source>
        <dbReference type="Proteomes" id="UP000284403"/>
    </source>
</evidence>